<dbReference type="PANTHER" id="PTHR30614:SF37">
    <property type="entry name" value="AMINO-ACID ABC TRANSPORTER PERMEASE PROTEIN YHDX-RELATED"/>
    <property type="match status" value="1"/>
</dbReference>
<evidence type="ECO:0000256" key="1">
    <source>
        <dbReference type="ARBA" id="ARBA00004651"/>
    </source>
</evidence>
<accession>A0ABS3FWQ5</accession>
<evidence type="ECO:0000256" key="7">
    <source>
        <dbReference type="ARBA" id="ARBA00022989"/>
    </source>
</evidence>
<evidence type="ECO:0000313" key="11">
    <source>
        <dbReference type="EMBL" id="MBO0351414.1"/>
    </source>
</evidence>
<dbReference type="CDD" id="cd06261">
    <property type="entry name" value="TM_PBP2"/>
    <property type="match status" value="1"/>
</dbReference>
<evidence type="ECO:0000256" key="6">
    <source>
        <dbReference type="ARBA" id="ARBA00022970"/>
    </source>
</evidence>
<dbReference type="EMBL" id="JAFLQW010000539">
    <property type="protein sequence ID" value="MBO0351414.1"/>
    <property type="molecule type" value="Genomic_DNA"/>
</dbReference>
<feature type="transmembrane region" description="Helical" evidence="9">
    <location>
        <begin position="127"/>
        <end position="145"/>
    </location>
</feature>
<dbReference type="InterPro" id="IPR035906">
    <property type="entry name" value="MetI-like_sf"/>
</dbReference>
<dbReference type="PANTHER" id="PTHR30614">
    <property type="entry name" value="MEMBRANE COMPONENT OF AMINO ACID ABC TRANSPORTER"/>
    <property type="match status" value="1"/>
</dbReference>
<feature type="transmembrane region" description="Helical" evidence="9">
    <location>
        <begin position="12"/>
        <end position="31"/>
    </location>
</feature>
<keyword evidence="6" id="KW-0029">Amino-acid transport</keyword>
<reference evidence="11 12" key="1">
    <citation type="submission" date="2021-03" db="EMBL/GenBank/DDBJ databases">
        <title>Metabolic Capacity of the Antarctic Cyanobacterium Phormidium pseudopriestleyi that Sustains Oxygenic Photosynthesis in the Presence of Hydrogen Sulfide.</title>
        <authorList>
            <person name="Lumian J.E."/>
            <person name="Jungblut A.D."/>
            <person name="Dillon M.L."/>
            <person name="Hawes I."/>
            <person name="Doran P.T."/>
            <person name="Mackey T.J."/>
            <person name="Dick G.J."/>
            <person name="Grettenberger C.L."/>
            <person name="Sumner D.Y."/>
        </authorList>
    </citation>
    <scope>NUCLEOTIDE SEQUENCE [LARGE SCALE GENOMIC DNA]</scope>
    <source>
        <strain evidence="11 12">FRX01</strain>
    </source>
</reference>
<evidence type="ECO:0000313" key="12">
    <source>
        <dbReference type="Proteomes" id="UP000664844"/>
    </source>
</evidence>
<dbReference type="Pfam" id="PF00528">
    <property type="entry name" value="BPD_transp_1"/>
    <property type="match status" value="1"/>
</dbReference>
<dbReference type="InterPro" id="IPR000515">
    <property type="entry name" value="MetI-like"/>
</dbReference>
<dbReference type="SUPFAM" id="SSF161098">
    <property type="entry name" value="MetI-like"/>
    <property type="match status" value="1"/>
</dbReference>
<evidence type="ECO:0000259" key="10">
    <source>
        <dbReference type="PROSITE" id="PS50928"/>
    </source>
</evidence>
<keyword evidence="8 9" id="KW-0472">Membrane</keyword>
<dbReference type="Proteomes" id="UP000664844">
    <property type="component" value="Unassembled WGS sequence"/>
</dbReference>
<evidence type="ECO:0000256" key="8">
    <source>
        <dbReference type="ARBA" id="ARBA00023136"/>
    </source>
</evidence>
<comment type="subcellular location">
    <subcellularLocation>
        <location evidence="1 9">Cell membrane</location>
        <topology evidence="1 9">Multi-pass membrane protein</topology>
    </subcellularLocation>
</comment>
<evidence type="ECO:0000256" key="4">
    <source>
        <dbReference type="ARBA" id="ARBA00022475"/>
    </source>
</evidence>
<evidence type="ECO:0000256" key="2">
    <source>
        <dbReference type="ARBA" id="ARBA00010072"/>
    </source>
</evidence>
<dbReference type="PROSITE" id="PS50928">
    <property type="entry name" value="ABC_TM1"/>
    <property type="match status" value="1"/>
</dbReference>
<dbReference type="NCBIfam" id="TIGR01726">
    <property type="entry name" value="HEQRo_perm_3TM"/>
    <property type="match status" value="1"/>
</dbReference>
<dbReference type="InterPro" id="IPR010065">
    <property type="entry name" value="AA_ABC_transptr_permease_3TM"/>
</dbReference>
<organism evidence="11 12">
    <name type="scientific">Phormidium pseudopriestleyi FRX01</name>
    <dbReference type="NCBI Taxonomy" id="1759528"/>
    <lineage>
        <taxon>Bacteria</taxon>
        <taxon>Bacillati</taxon>
        <taxon>Cyanobacteriota</taxon>
        <taxon>Cyanophyceae</taxon>
        <taxon>Oscillatoriophycideae</taxon>
        <taxon>Oscillatoriales</taxon>
        <taxon>Oscillatoriaceae</taxon>
        <taxon>Phormidium</taxon>
    </lineage>
</organism>
<name>A0ABS3FWQ5_9CYAN</name>
<keyword evidence="12" id="KW-1185">Reference proteome</keyword>
<evidence type="ECO:0000256" key="9">
    <source>
        <dbReference type="RuleBase" id="RU363032"/>
    </source>
</evidence>
<comment type="caution">
    <text evidence="11">The sequence shown here is derived from an EMBL/GenBank/DDBJ whole genome shotgun (WGS) entry which is preliminary data.</text>
</comment>
<keyword evidence="7 9" id="KW-1133">Transmembrane helix</keyword>
<dbReference type="RefSeq" id="WP_207089853.1">
    <property type="nucleotide sequence ID" value="NZ_JAFLQW010000539.1"/>
</dbReference>
<feature type="transmembrane region" description="Helical" evidence="9">
    <location>
        <begin position="85"/>
        <end position="106"/>
    </location>
</feature>
<dbReference type="Gene3D" id="1.10.3720.10">
    <property type="entry name" value="MetI-like"/>
    <property type="match status" value="1"/>
</dbReference>
<keyword evidence="3 9" id="KW-0813">Transport</keyword>
<evidence type="ECO:0000256" key="3">
    <source>
        <dbReference type="ARBA" id="ARBA00022448"/>
    </source>
</evidence>
<feature type="domain" description="ABC transmembrane type-1" evidence="10">
    <location>
        <begin position="79"/>
        <end position="304"/>
    </location>
</feature>
<sequence length="320" mass="35863">MRRLWRDRRFWFIAIQAVAVVLIAILGLTLWQNLQRNLQQQGITLGFNFLDSQAAFDIGETLIPYDRSSTYARALLVGLLNSLRVMAVGIILATVVGITVGVGRLWDNWLLRKLSLLYVEIIRNTPLLLQLFFWYSAVFLSLPGLQNAIELPLRIYLSQQVVAFPLPWTVPEVLESGQIVGGLQLSPELSALVLGLSLYTAAFIAEIVRAGIESVPKGQWEAARSLGLNPSLMLRLVIFPQALRTMIPSLTSQYLNLAKNTSLAIAIGYPDIYFVASTTFNQTGRAVEVMMLLMATYLTISLLISLFLNFYNKKVQLKER</sequence>
<gene>
    <name evidence="11" type="ORF">J0895_20500</name>
</gene>
<dbReference type="InterPro" id="IPR043429">
    <property type="entry name" value="ArtM/GltK/GlnP/TcyL/YhdX-like"/>
</dbReference>
<keyword evidence="4" id="KW-1003">Cell membrane</keyword>
<evidence type="ECO:0000256" key="5">
    <source>
        <dbReference type="ARBA" id="ARBA00022692"/>
    </source>
</evidence>
<keyword evidence="5 9" id="KW-0812">Transmembrane</keyword>
<proteinExistence type="inferred from homology"/>
<feature type="transmembrane region" description="Helical" evidence="9">
    <location>
        <begin position="289"/>
        <end position="311"/>
    </location>
</feature>
<protein>
    <submittedName>
        <fullName evidence="11">ABC transporter permease subunit</fullName>
    </submittedName>
</protein>
<comment type="similarity">
    <text evidence="2">Belongs to the binding-protein-dependent transport system permease family. HisMQ subfamily.</text>
</comment>